<evidence type="ECO:0000313" key="3">
    <source>
        <dbReference type="Proteomes" id="UP000494040"/>
    </source>
</evidence>
<dbReference type="KEGG" id="clec:112126652"/>
<dbReference type="GO" id="GO:0045944">
    <property type="term" value="P:positive regulation of transcription by RNA polymerase II"/>
    <property type="evidence" value="ECO:0007669"/>
    <property type="project" value="TreeGrafter"/>
</dbReference>
<dbReference type="Proteomes" id="UP000494040">
    <property type="component" value="Unassembled WGS sequence"/>
</dbReference>
<dbReference type="GO" id="GO:0061564">
    <property type="term" value="P:axon development"/>
    <property type="evidence" value="ECO:0007669"/>
    <property type="project" value="TreeGrafter"/>
</dbReference>
<protein>
    <recommendedName>
        <fullName evidence="1">BHLH domain-containing protein</fullName>
    </recommendedName>
</protein>
<dbReference type="RefSeq" id="XP_024081864.1">
    <property type="nucleotide sequence ID" value="XM_024226096.1"/>
</dbReference>
<dbReference type="PANTHER" id="PTHR19290:SF134">
    <property type="entry name" value="NEUROGENIC DIFFERENTIATION FACTOR 1"/>
    <property type="match status" value="1"/>
</dbReference>
<dbReference type="SMART" id="SM00353">
    <property type="entry name" value="HLH"/>
    <property type="match status" value="1"/>
</dbReference>
<dbReference type="GO" id="GO:0070888">
    <property type="term" value="F:E-box binding"/>
    <property type="evidence" value="ECO:0007669"/>
    <property type="project" value="TreeGrafter"/>
</dbReference>
<dbReference type="PROSITE" id="PS50888">
    <property type="entry name" value="BHLH"/>
    <property type="match status" value="1"/>
</dbReference>
<organism evidence="2 3">
    <name type="scientific">Cimex lectularius</name>
    <name type="common">Bed bug</name>
    <name type="synonym">Acanthia lectularia</name>
    <dbReference type="NCBI Taxonomy" id="79782"/>
    <lineage>
        <taxon>Eukaryota</taxon>
        <taxon>Metazoa</taxon>
        <taxon>Ecdysozoa</taxon>
        <taxon>Arthropoda</taxon>
        <taxon>Hexapoda</taxon>
        <taxon>Insecta</taxon>
        <taxon>Pterygota</taxon>
        <taxon>Neoptera</taxon>
        <taxon>Paraneoptera</taxon>
        <taxon>Hemiptera</taxon>
        <taxon>Heteroptera</taxon>
        <taxon>Panheteroptera</taxon>
        <taxon>Cimicomorpha</taxon>
        <taxon>Cimicidae</taxon>
        <taxon>Cimex</taxon>
    </lineage>
</organism>
<accession>A0A8I6SFT0</accession>
<dbReference type="Pfam" id="PF00010">
    <property type="entry name" value="HLH"/>
    <property type="match status" value="1"/>
</dbReference>
<dbReference type="GeneID" id="112126652"/>
<dbReference type="GO" id="GO:0007423">
    <property type="term" value="P:sensory organ development"/>
    <property type="evidence" value="ECO:0007669"/>
    <property type="project" value="TreeGrafter"/>
</dbReference>
<dbReference type="AlphaFoldDB" id="A0A8I6SFT0"/>
<dbReference type="GO" id="GO:0000981">
    <property type="term" value="F:DNA-binding transcription factor activity, RNA polymerase II-specific"/>
    <property type="evidence" value="ECO:0007669"/>
    <property type="project" value="TreeGrafter"/>
</dbReference>
<proteinExistence type="predicted"/>
<dbReference type="InterPro" id="IPR011598">
    <property type="entry name" value="bHLH_dom"/>
</dbReference>
<dbReference type="InterPro" id="IPR036638">
    <property type="entry name" value="HLH_DNA-bd_sf"/>
</dbReference>
<dbReference type="OrthoDB" id="5969565at2759"/>
<dbReference type="EnsemblMetazoa" id="XM_024226096.1">
    <property type="protein sequence ID" value="XP_024081864.1"/>
    <property type="gene ID" value="LOC112126652"/>
</dbReference>
<sequence>MNRQRRGSCQKFKLLDLRRSTANARERNRMHSLNAALDKLRSHLPVDLEDQQKLSKIETLRVACNYIKVLSEAIFTRSPICPFYLNKYLSSGLTQGRGNPNRKSLMDNGNRRQIVFKEKITEAGQNSSCCHCPSGQTALNNNYDSQIKILDCRFVENHLANHQCLDVSCLNFK</sequence>
<dbReference type="Gene3D" id="4.10.280.10">
    <property type="entry name" value="Helix-loop-helix DNA-binding domain"/>
    <property type="match status" value="1"/>
</dbReference>
<feature type="domain" description="BHLH" evidence="1">
    <location>
        <begin position="17"/>
        <end position="70"/>
    </location>
</feature>
<name>A0A8I6SFT0_CIMLE</name>
<evidence type="ECO:0000259" key="1">
    <source>
        <dbReference type="PROSITE" id="PS50888"/>
    </source>
</evidence>
<dbReference type="GO" id="GO:0046983">
    <property type="term" value="F:protein dimerization activity"/>
    <property type="evidence" value="ECO:0007669"/>
    <property type="project" value="InterPro"/>
</dbReference>
<keyword evidence="3" id="KW-1185">Reference proteome</keyword>
<evidence type="ECO:0000313" key="2">
    <source>
        <dbReference type="EnsemblMetazoa" id="XP_024081864.1"/>
    </source>
</evidence>
<dbReference type="SUPFAM" id="SSF47459">
    <property type="entry name" value="HLH, helix-loop-helix DNA-binding domain"/>
    <property type="match status" value="1"/>
</dbReference>
<dbReference type="GO" id="GO:0005634">
    <property type="term" value="C:nucleus"/>
    <property type="evidence" value="ECO:0007669"/>
    <property type="project" value="TreeGrafter"/>
</dbReference>
<reference evidence="2" key="1">
    <citation type="submission" date="2022-01" db="UniProtKB">
        <authorList>
            <consortium name="EnsemblMetazoa"/>
        </authorList>
    </citation>
    <scope>IDENTIFICATION</scope>
</reference>
<dbReference type="PANTHER" id="PTHR19290">
    <property type="entry name" value="BASIC HELIX-LOOP-HELIX PROTEIN NEUROGENIN-RELATED"/>
    <property type="match status" value="1"/>
</dbReference>
<dbReference type="InterPro" id="IPR050359">
    <property type="entry name" value="bHLH_transcription_factors"/>
</dbReference>